<evidence type="ECO:0000256" key="10">
    <source>
        <dbReference type="ARBA" id="ARBA00023186"/>
    </source>
</evidence>
<dbReference type="CDD" id="cd20070">
    <property type="entry name" value="5TM_YidC_Alb3"/>
    <property type="match status" value="1"/>
</dbReference>
<evidence type="ECO:0000259" key="16">
    <source>
        <dbReference type="Pfam" id="PF14849"/>
    </source>
</evidence>
<evidence type="ECO:0000256" key="8">
    <source>
        <dbReference type="ARBA" id="ARBA00022989"/>
    </source>
</evidence>
<feature type="region of interest" description="Disordered" evidence="14">
    <location>
        <begin position="33"/>
        <end position="75"/>
    </location>
</feature>
<organism evidence="17 18">
    <name type="scientific">Acetobacter oeni</name>
    <dbReference type="NCBI Taxonomy" id="304077"/>
    <lineage>
        <taxon>Bacteria</taxon>
        <taxon>Pseudomonadati</taxon>
        <taxon>Pseudomonadota</taxon>
        <taxon>Alphaproteobacteria</taxon>
        <taxon>Acetobacterales</taxon>
        <taxon>Acetobacteraceae</taxon>
        <taxon>Acetobacter</taxon>
    </lineage>
</organism>
<comment type="similarity">
    <text evidence="2 13">Belongs to the OXA1/ALB3/YidC family. Type 1 subfamily.</text>
</comment>
<dbReference type="HAMAP" id="MF_01810">
    <property type="entry name" value="YidC_type1"/>
    <property type="match status" value="1"/>
</dbReference>
<feature type="transmembrane region" description="Helical" evidence="13">
    <location>
        <begin position="533"/>
        <end position="552"/>
    </location>
</feature>
<dbReference type="GO" id="GO:0005886">
    <property type="term" value="C:plasma membrane"/>
    <property type="evidence" value="ECO:0007669"/>
    <property type="project" value="UniProtKB-SubCell"/>
</dbReference>
<dbReference type="EMBL" id="BJYG01000001">
    <property type="protein sequence ID" value="GEN61966.1"/>
    <property type="molecule type" value="Genomic_DNA"/>
</dbReference>
<reference evidence="17 18" key="1">
    <citation type="submission" date="2019-07" db="EMBL/GenBank/DDBJ databases">
        <title>Whole genome shotgun sequence of Acetobacter oeni NBRC 105207.</title>
        <authorList>
            <person name="Hosoyama A."/>
            <person name="Uohara A."/>
            <person name="Ohji S."/>
            <person name="Ichikawa N."/>
        </authorList>
    </citation>
    <scope>NUCLEOTIDE SEQUENCE [LARGE SCALE GENOMIC DNA]</scope>
    <source>
        <strain evidence="17 18">NBRC 105207</strain>
    </source>
</reference>
<evidence type="ECO:0000313" key="17">
    <source>
        <dbReference type="EMBL" id="GEN61966.1"/>
    </source>
</evidence>
<feature type="compositionally biased region" description="Polar residues" evidence="14">
    <location>
        <begin position="39"/>
        <end position="48"/>
    </location>
</feature>
<dbReference type="PANTHER" id="PTHR12428:SF65">
    <property type="entry name" value="CYTOCHROME C OXIDASE ASSEMBLY PROTEIN COX18, MITOCHONDRIAL"/>
    <property type="match status" value="1"/>
</dbReference>
<dbReference type="NCBIfam" id="TIGR03593">
    <property type="entry name" value="yidC_nterm"/>
    <property type="match status" value="1"/>
</dbReference>
<feature type="transmembrane region" description="Helical" evidence="13">
    <location>
        <begin position="495"/>
        <end position="513"/>
    </location>
</feature>
<dbReference type="CDD" id="cd19961">
    <property type="entry name" value="EcYidC-like_peri"/>
    <property type="match status" value="1"/>
</dbReference>
<evidence type="ECO:0000256" key="14">
    <source>
        <dbReference type="SAM" id="MobiDB-lite"/>
    </source>
</evidence>
<keyword evidence="4 13" id="KW-0813">Transport</keyword>
<keyword evidence="10 13" id="KW-0143">Chaperone</keyword>
<feature type="domain" description="Membrane insertase YidC/Oxa/ALB C-terminal" evidence="15">
    <location>
        <begin position="366"/>
        <end position="566"/>
    </location>
</feature>
<gene>
    <name evidence="13 17" type="primary">yidC</name>
    <name evidence="17" type="ORF">AOE01nite_01900</name>
</gene>
<evidence type="ECO:0000256" key="4">
    <source>
        <dbReference type="ARBA" id="ARBA00022448"/>
    </source>
</evidence>
<dbReference type="GO" id="GO:0051205">
    <property type="term" value="P:protein insertion into membrane"/>
    <property type="evidence" value="ECO:0007669"/>
    <property type="project" value="TreeGrafter"/>
</dbReference>
<dbReference type="Gene3D" id="2.70.98.90">
    <property type="match status" value="1"/>
</dbReference>
<dbReference type="Proteomes" id="UP000321746">
    <property type="component" value="Unassembled WGS sequence"/>
</dbReference>
<dbReference type="OrthoDB" id="9780552at2"/>
<dbReference type="NCBIfam" id="NF002353">
    <property type="entry name" value="PRK01318.1-4"/>
    <property type="match status" value="1"/>
</dbReference>
<keyword evidence="6 13" id="KW-0812">Transmembrane</keyword>
<name>A0A511XG93_9PROT</name>
<comment type="function">
    <text evidence="13">Required for the insertion and/or proper folding and/or complex formation of integral membrane proteins into the membrane. Involved in integration of membrane proteins that insert both dependently and independently of the Sec translocase complex, as well as at least some lipoproteins. Aids folding of multispanning membrane proteins.</text>
</comment>
<keyword evidence="5 13" id="KW-1003">Cell membrane</keyword>
<dbReference type="GO" id="GO:0015031">
    <property type="term" value="P:protein transport"/>
    <property type="evidence" value="ECO:0007669"/>
    <property type="project" value="UniProtKB-KW"/>
</dbReference>
<evidence type="ECO:0000256" key="3">
    <source>
        <dbReference type="ARBA" id="ARBA00015325"/>
    </source>
</evidence>
<dbReference type="InterPro" id="IPR047196">
    <property type="entry name" value="YidC_ALB_C"/>
</dbReference>
<keyword evidence="7 13" id="KW-0653">Protein transport</keyword>
<comment type="subunit">
    <text evidence="13">Interacts with the Sec translocase complex via SecD. Specifically interacts with transmembrane segments of nascent integral membrane proteins during membrane integration.</text>
</comment>
<feature type="transmembrane region" description="Helical" evidence="13">
    <location>
        <begin position="366"/>
        <end position="386"/>
    </location>
</feature>
<comment type="subcellular location">
    <subcellularLocation>
        <location evidence="1">Cell inner membrane</location>
        <topology evidence="1">Multi-pass membrane protein</topology>
    </subcellularLocation>
    <subcellularLocation>
        <location evidence="13">Cell membrane</location>
        <topology evidence="13">Multi-pass membrane protein</topology>
    </subcellularLocation>
</comment>
<protein>
    <recommendedName>
        <fullName evidence="3 13">Membrane protein insertase YidC</fullName>
    </recommendedName>
    <alternativeName>
        <fullName evidence="12 13">Foldase YidC</fullName>
    </alternativeName>
    <alternativeName>
        <fullName evidence="11 13">Membrane integrase YidC</fullName>
    </alternativeName>
    <alternativeName>
        <fullName evidence="13">Membrane protein YidC</fullName>
    </alternativeName>
</protein>
<dbReference type="RefSeq" id="WP_146885006.1">
    <property type="nucleotide sequence ID" value="NZ_BJYG01000001.1"/>
</dbReference>
<evidence type="ECO:0000256" key="6">
    <source>
        <dbReference type="ARBA" id="ARBA00022692"/>
    </source>
</evidence>
<keyword evidence="8 13" id="KW-1133">Transmembrane helix</keyword>
<dbReference type="GO" id="GO:0032977">
    <property type="term" value="F:membrane insertase activity"/>
    <property type="evidence" value="ECO:0007669"/>
    <property type="project" value="InterPro"/>
</dbReference>
<evidence type="ECO:0000256" key="2">
    <source>
        <dbReference type="ARBA" id="ARBA00010527"/>
    </source>
</evidence>
<dbReference type="InterPro" id="IPR028055">
    <property type="entry name" value="YidC/Oxa/ALB_C"/>
</dbReference>
<accession>A0A511XG93</accession>
<evidence type="ECO:0000256" key="11">
    <source>
        <dbReference type="ARBA" id="ARBA00033245"/>
    </source>
</evidence>
<dbReference type="AlphaFoldDB" id="A0A511XG93"/>
<keyword evidence="9 13" id="KW-0472">Membrane</keyword>
<dbReference type="PRINTS" id="PR00701">
    <property type="entry name" value="60KDINNERMP"/>
</dbReference>
<evidence type="ECO:0000256" key="1">
    <source>
        <dbReference type="ARBA" id="ARBA00004429"/>
    </source>
</evidence>
<evidence type="ECO:0000256" key="13">
    <source>
        <dbReference type="HAMAP-Rule" id="MF_01810"/>
    </source>
</evidence>
<dbReference type="PANTHER" id="PTHR12428">
    <property type="entry name" value="OXA1"/>
    <property type="match status" value="1"/>
</dbReference>
<dbReference type="InterPro" id="IPR038221">
    <property type="entry name" value="YidC_periplasmic_sf"/>
</dbReference>
<dbReference type="NCBIfam" id="TIGR03592">
    <property type="entry name" value="yidC_oxa1_cterm"/>
    <property type="match status" value="1"/>
</dbReference>
<dbReference type="Pfam" id="PF14849">
    <property type="entry name" value="YidC_periplas"/>
    <property type="match status" value="1"/>
</dbReference>
<evidence type="ECO:0000256" key="7">
    <source>
        <dbReference type="ARBA" id="ARBA00022927"/>
    </source>
</evidence>
<dbReference type="Pfam" id="PF02096">
    <property type="entry name" value="60KD_IMP"/>
    <property type="match status" value="1"/>
</dbReference>
<dbReference type="InterPro" id="IPR028053">
    <property type="entry name" value="Membr_insert_YidC_N"/>
</dbReference>
<proteinExistence type="inferred from homology"/>
<sequence>MDIKRVILATILSALVLLGFDYFMPENKTPAAIQGKPGAQQTVSSVTPPQAALSPLAGSSAESDDSSSPSRLPIDAVDVSGSVNLRGARLDDLVLRDYHETVKQDSPLVRVLEERGGKEPNYIEFGWSGSPGQNIRLPDAHSLWKTSAPKLTSGTPVTLDWDNGAGLTFELELSVDRDYMFAVTQRVRNATGREVSLVPYSRVVRGYTPVETGGMLVHEGPISVIGGRLAEESYKSLREGSTAPNYVSWTKSARGGWAGITDKYWLAAVIPDQAADVTGTYGFDTPDGAYQVGFAREKPLLIAPDGTGETVDHVFAGAKEVRLLERYQHELNIPDFWKAVDFGWFAFLTRPVFFVLDWLYQQLGSFALALLAFTLIVKALFFPLASKGFRAAAAMREVAPKIQAIRERYKDNPVEMNQKVMALYREEGVSPASGCLPLLIQAPVFWCLYKDLYVTIEMRHAPFVGWIHDLSAPDPTNILNLFGLIPFDPTHISTVLWLGAWPIIYGLTIWLMQRSNPAATDPVQKQVFMMMPVIFTMFMARQPVGLVIYYCWNNLLTIGQQALIKRAHANGKKKPKTTILPPLKGKG</sequence>
<evidence type="ECO:0000256" key="5">
    <source>
        <dbReference type="ARBA" id="ARBA00022475"/>
    </source>
</evidence>
<comment type="caution">
    <text evidence="17">The sequence shown here is derived from an EMBL/GenBank/DDBJ whole genome shotgun (WGS) entry which is preliminary data.</text>
</comment>
<dbReference type="InterPro" id="IPR001708">
    <property type="entry name" value="YidC/ALB3/OXA1/COX18"/>
</dbReference>
<keyword evidence="18" id="KW-1185">Reference proteome</keyword>
<feature type="transmembrane region" description="Helical" evidence="13">
    <location>
        <begin position="6"/>
        <end position="24"/>
    </location>
</feature>
<dbReference type="InterPro" id="IPR019998">
    <property type="entry name" value="Membr_insert_YidC"/>
</dbReference>
<evidence type="ECO:0000256" key="12">
    <source>
        <dbReference type="ARBA" id="ARBA00033342"/>
    </source>
</evidence>
<evidence type="ECO:0000256" key="9">
    <source>
        <dbReference type="ARBA" id="ARBA00023136"/>
    </source>
</evidence>
<feature type="domain" description="Membrane insertase YidC N-terminal" evidence="16">
    <location>
        <begin position="72"/>
        <end position="354"/>
    </location>
</feature>
<evidence type="ECO:0000313" key="18">
    <source>
        <dbReference type="Proteomes" id="UP000321746"/>
    </source>
</evidence>
<evidence type="ECO:0000259" key="15">
    <source>
        <dbReference type="Pfam" id="PF02096"/>
    </source>
</evidence>
<dbReference type="PRINTS" id="PR01900">
    <property type="entry name" value="YIDCPROTEIN"/>
</dbReference>